<gene>
    <name evidence="6" type="ORF">theurythT_20140</name>
</gene>
<dbReference type="InterPro" id="IPR029058">
    <property type="entry name" value="AB_hydrolase_fold"/>
</dbReference>
<dbReference type="Gene3D" id="3.40.50.1820">
    <property type="entry name" value="alpha/beta hydrolase"/>
    <property type="match status" value="1"/>
</dbReference>
<keyword evidence="3" id="KW-0732">Signal</keyword>
<feature type="domain" description="Peptidase S33 tripeptidyl aminopeptidase-like C-terminal" evidence="5">
    <location>
        <begin position="379"/>
        <end position="470"/>
    </location>
</feature>
<evidence type="ECO:0000259" key="4">
    <source>
        <dbReference type="Pfam" id="PF00561"/>
    </source>
</evidence>
<name>A0ABQ6H6X2_9GAMM</name>
<feature type="chain" id="PRO_5045945713" evidence="3">
    <location>
        <begin position="24"/>
        <end position="487"/>
    </location>
</feature>
<comment type="similarity">
    <text evidence="1">Belongs to the peptidase S33 family.</text>
</comment>
<dbReference type="InterPro" id="IPR013595">
    <property type="entry name" value="Pept_S33_TAP-like_C"/>
</dbReference>
<dbReference type="Pfam" id="PF08386">
    <property type="entry name" value="Abhydrolase_4"/>
    <property type="match status" value="1"/>
</dbReference>
<keyword evidence="7" id="KW-1185">Reference proteome</keyword>
<dbReference type="RefSeq" id="WP_284207929.1">
    <property type="nucleotide sequence ID" value="NZ_BSSU01000009.1"/>
</dbReference>
<evidence type="ECO:0000259" key="5">
    <source>
        <dbReference type="Pfam" id="PF08386"/>
    </source>
</evidence>
<dbReference type="EMBL" id="BSSU01000009">
    <property type="protein sequence ID" value="GLX82562.1"/>
    <property type="molecule type" value="Genomic_DNA"/>
</dbReference>
<feature type="domain" description="AB hydrolase-1" evidence="4">
    <location>
        <begin position="83"/>
        <end position="218"/>
    </location>
</feature>
<dbReference type="PANTHER" id="PTHR43798">
    <property type="entry name" value="MONOACYLGLYCEROL LIPASE"/>
    <property type="match status" value="1"/>
</dbReference>
<evidence type="ECO:0000256" key="3">
    <source>
        <dbReference type="SAM" id="SignalP"/>
    </source>
</evidence>
<sequence length="487" mass="54250">MKKMWKSLFGICVAVGFISQSYAEPAPTKQQMMIEDCHVEGIRSQVRCGKLTVPENYNKPTDATLDVNFVVLPAHDNSKNNTPMMFLAGGPGQAAAQMASGILRMFSEVRKTRDIILVDQRGTGQSNGLQCNNFEDYDLYEDITDDMSSQDILDCLADFNVDLSHYNTTNAIRDFDALRDALSIEKIALYGGSYGTRAALVYMNMFPQHIESVVLDSVGPVEIQIGLFGQTGARSYQLLLENCQLDEACHQAFPNLDEEFQALIERVEAEPIRATVMHPTLGSPTEFVISRTKLISTLRLQLYFMQGRQFVPYVIHQAYLGNYLPLAGLVAQSGGDESGQIHAGLLFNILCSEDYPLVKQNQWQADADNNFGRNEAQKNWHLACGVWPTYEVEREYFKPVTADIPTLIMSGKLDPVTPPSYGDITDKTLPNSRHIVVKNASHIVVSSPCAIDLVNEFLTNKDPQAIDDTCLVEIEDERFITHVNGSN</sequence>
<feature type="signal peptide" evidence="3">
    <location>
        <begin position="1"/>
        <end position="23"/>
    </location>
</feature>
<organism evidence="6 7">
    <name type="scientific">Thalassotalea eurytherma</name>
    <dbReference type="NCBI Taxonomy" id="1144278"/>
    <lineage>
        <taxon>Bacteria</taxon>
        <taxon>Pseudomonadati</taxon>
        <taxon>Pseudomonadota</taxon>
        <taxon>Gammaproteobacteria</taxon>
        <taxon>Alteromonadales</taxon>
        <taxon>Colwelliaceae</taxon>
        <taxon>Thalassotalea</taxon>
    </lineage>
</organism>
<evidence type="ECO:0000256" key="1">
    <source>
        <dbReference type="ARBA" id="ARBA00010088"/>
    </source>
</evidence>
<protein>
    <submittedName>
        <fullName evidence="6">Transporter</fullName>
    </submittedName>
</protein>
<proteinExistence type="inferred from homology"/>
<evidence type="ECO:0000313" key="7">
    <source>
        <dbReference type="Proteomes" id="UP001157133"/>
    </source>
</evidence>
<dbReference type="Pfam" id="PF00561">
    <property type="entry name" value="Abhydrolase_1"/>
    <property type="match status" value="1"/>
</dbReference>
<comment type="caution">
    <text evidence="6">The sequence shown here is derived from an EMBL/GenBank/DDBJ whole genome shotgun (WGS) entry which is preliminary data.</text>
</comment>
<dbReference type="InterPro" id="IPR000073">
    <property type="entry name" value="AB_hydrolase_1"/>
</dbReference>
<dbReference type="InterPro" id="IPR050266">
    <property type="entry name" value="AB_hydrolase_sf"/>
</dbReference>
<reference evidence="6 7" key="1">
    <citation type="submission" date="2023-03" db="EMBL/GenBank/DDBJ databases">
        <title>Draft genome sequence of Thalassotalea eurytherma JCM 18482T.</title>
        <authorList>
            <person name="Sawabe T."/>
        </authorList>
    </citation>
    <scope>NUCLEOTIDE SEQUENCE [LARGE SCALE GENOMIC DNA]</scope>
    <source>
        <strain evidence="6 7">JCM 18482</strain>
    </source>
</reference>
<dbReference type="SUPFAM" id="SSF53474">
    <property type="entry name" value="alpha/beta-Hydrolases"/>
    <property type="match status" value="1"/>
</dbReference>
<dbReference type="PANTHER" id="PTHR43798:SF27">
    <property type="entry name" value="HYDROLASE ALPHA_BETA HYDROLASE FOLD FAMILY"/>
    <property type="match status" value="1"/>
</dbReference>
<accession>A0ABQ6H6X2</accession>
<dbReference type="Proteomes" id="UP001157133">
    <property type="component" value="Unassembled WGS sequence"/>
</dbReference>
<evidence type="ECO:0000313" key="6">
    <source>
        <dbReference type="EMBL" id="GLX82562.1"/>
    </source>
</evidence>
<dbReference type="PRINTS" id="PR00793">
    <property type="entry name" value="PROAMNOPTASE"/>
</dbReference>
<dbReference type="InterPro" id="IPR002410">
    <property type="entry name" value="Peptidase_S33"/>
</dbReference>
<keyword evidence="2" id="KW-0378">Hydrolase</keyword>
<evidence type="ECO:0000256" key="2">
    <source>
        <dbReference type="ARBA" id="ARBA00022801"/>
    </source>
</evidence>